<gene>
    <name evidence="2" type="ORF">PanWU01x14_045970</name>
</gene>
<feature type="region of interest" description="Disordered" evidence="1">
    <location>
        <begin position="1"/>
        <end position="25"/>
    </location>
</feature>
<evidence type="ECO:0000256" key="1">
    <source>
        <dbReference type="SAM" id="MobiDB-lite"/>
    </source>
</evidence>
<protein>
    <submittedName>
        <fullName evidence="2">Uncharacterized protein</fullName>
    </submittedName>
</protein>
<accession>A0A2P5DPM7</accession>
<proteinExistence type="predicted"/>
<keyword evidence="3" id="KW-1185">Reference proteome</keyword>
<comment type="caution">
    <text evidence="2">The sequence shown here is derived from an EMBL/GenBank/DDBJ whole genome shotgun (WGS) entry which is preliminary data.</text>
</comment>
<dbReference type="Proteomes" id="UP000237105">
    <property type="component" value="Unassembled WGS sequence"/>
</dbReference>
<name>A0A2P5DPM7_PARAD</name>
<evidence type="ECO:0000313" key="2">
    <source>
        <dbReference type="EMBL" id="PON75245.1"/>
    </source>
</evidence>
<sequence>MVERLMRTTMTEPDEVERALHPEPYPGLRMSSSSMSRFGPLNVLEGHFGHKYSNGLFAGHSTIKVGLWSYSNFWVND</sequence>
<organism evidence="2 3">
    <name type="scientific">Parasponia andersonii</name>
    <name type="common">Sponia andersonii</name>
    <dbReference type="NCBI Taxonomy" id="3476"/>
    <lineage>
        <taxon>Eukaryota</taxon>
        <taxon>Viridiplantae</taxon>
        <taxon>Streptophyta</taxon>
        <taxon>Embryophyta</taxon>
        <taxon>Tracheophyta</taxon>
        <taxon>Spermatophyta</taxon>
        <taxon>Magnoliopsida</taxon>
        <taxon>eudicotyledons</taxon>
        <taxon>Gunneridae</taxon>
        <taxon>Pentapetalae</taxon>
        <taxon>rosids</taxon>
        <taxon>fabids</taxon>
        <taxon>Rosales</taxon>
        <taxon>Cannabaceae</taxon>
        <taxon>Parasponia</taxon>
    </lineage>
</organism>
<dbReference type="EMBL" id="JXTB01000025">
    <property type="protein sequence ID" value="PON75245.1"/>
    <property type="molecule type" value="Genomic_DNA"/>
</dbReference>
<reference evidence="3" key="1">
    <citation type="submission" date="2016-06" db="EMBL/GenBank/DDBJ databases">
        <title>Parallel loss of symbiosis genes in relatives of nitrogen-fixing non-legume Parasponia.</title>
        <authorList>
            <person name="Van Velzen R."/>
            <person name="Holmer R."/>
            <person name="Bu F."/>
            <person name="Rutten L."/>
            <person name="Van Zeijl A."/>
            <person name="Liu W."/>
            <person name="Santuari L."/>
            <person name="Cao Q."/>
            <person name="Sharma T."/>
            <person name="Shen D."/>
            <person name="Roswanjaya Y."/>
            <person name="Wardhani T."/>
            <person name="Kalhor M.S."/>
            <person name="Jansen J."/>
            <person name="Van den Hoogen J."/>
            <person name="Gungor B."/>
            <person name="Hartog M."/>
            <person name="Hontelez J."/>
            <person name="Verver J."/>
            <person name="Yang W.-C."/>
            <person name="Schijlen E."/>
            <person name="Repin R."/>
            <person name="Schilthuizen M."/>
            <person name="Schranz E."/>
            <person name="Heidstra R."/>
            <person name="Miyata K."/>
            <person name="Fedorova E."/>
            <person name="Kohlen W."/>
            <person name="Bisseling T."/>
            <person name="Smit S."/>
            <person name="Geurts R."/>
        </authorList>
    </citation>
    <scope>NUCLEOTIDE SEQUENCE [LARGE SCALE GENOMIC DNA]</scope>
    <source>
        <strain evidence="3">cv. WU1-14</strain>
    </source>
</reference>
<dbReference type="AlphaFoldDB" id="A0A2P5DPM7"/>
<evidence type="ECO:0000313" key="3">
    <source>
        <dbReference type="Proteomes" id="UP000237105"/>
    </source>
</evidence>
<dbReference type="OrthoDB" id="1201540at2759"/>